<feature type="chain" id="PRO_5043518641" evidence="1">
    <location>
        <begin position="18"/>
        <end position="415"/>
    </location>
</feature>
<dbReference type="Proteomes" id="UP001146793">
    <property type="component" value="Unassembled WGS sequence"/>
</dbReference>
<reference evidence="2" key="1">
    <citation type="submission" date="2022-08" db="EMBL/GenBank/DDBJ databases">
        <title>Novel sulphate-reducing endosymbionts in the free-living metamonad Anaeramoeba.</title>
        <authorList>
            <person name="Jerlstrom-Hultqvist J."/>
            <person name="Cepicka I."/>
            <person name="Gallot-Lavallee L."/>
            <person name="Salas-Leiva D."/>
            <person name="Curtis B.A."/>
            <person name="Zahonova K."/>
            <person name="Pipaliya S."/>
            <person name="Dacks J."/>
            <person name="Roger A.J."/>
        </authorList>
    </citation>
    <scope>NUCLEOTIDE SEQUENCE</scope>
    <source>
        <strain evidence="2">Busselton2</strain>
    </source>
</reference>
<name>A0AAV7YVB1_9EUKA</name>
<dbReference type="SUPFAM" id="SSF75011">
    <property type="entry name" value="3-carboxy-cis,cis-mucoante lactonizing enzyme"/>
    <property type="match status" value="1"/>
</dbReference>
<evidence type="ECO:0000313" key="2">
    <source>
        <dbReference type="EMBL" id="KAJ3433797.1"/>
    </source>
</evidence>
<sequence>MMKILFLALIFVSFTYGEVLWHYHIDDSVYHHVKLMNYDHTVVSTEFNPPPSAQYFNDRSGTPLWFISAKDHGDFSHDATGSLFGNKLALAGFYKDISNSTHVYANLEVYTIQGDSTTAPTPDWTWKLEGATTFLGYHSVKMTMNDEEVFLFVTKMDSFSPQMVYHAQIYIFDAATGEIKFQYDAPSGTATNDIEISLGGEIAMFNDEEQFIVVDVRQNKIMWQEDFEEGDINPFSVSKDGRVIAHGTSQLNVLTRVGNNYKLAYTVRNESELLCATAVSADSEVVVAVWLNKAYNQKRIEVYTSWSPIPIHTHTLPVHKGKFEDWVVDVKLTDDGQYALIGSWGQSNSTAPTVILIERGAGIVYTYTTPGSVFDIDIIDDPENGTVYFCSAGKEVHANEWGMGGDVYCFLHQKK</sequence>
<evidence type="ECO:0000256" key="1">
    <source>
        <dbReference type="SAM" id="SignalP"/>
    </source>
</evidence>
<organism evidence="2 3">
    <name type="scientific">Anaeramoeba flamelloides</name>
    <dbReference type="NCBI Taxonomy" id="1746091"/>
    <lineage>
        <taxon>Eukaryota</taxon>
        <taxon>Metamonada</taxon>
        <taxon>Anaeramoebidae</taxon>
        <taxon>Anaeramoeba</taxon>
    </lineage>
</organism>
<evidence type="ECO:0000313" key="3">
    <source>
        <dbReference type="Proteomes" id="UP001146793"/>
    </source>
</evidence>
<keyword evidence="1" id="KW-0732">Signal</keyword>
<proteinExistence type="predicted"/>
<dbReference type="SUPFAM" id="SSF50998">
    <property type="entry name" value="Quinoprotein alcohol dehydrogenase-like"/>
    <property type="match status" value="1"/>
</dbReference>
<dbReference type="InterPro" id="IPR015943">
    <property type="entry name" value="WD40/YVTN_repeat-like_dom_sf"/>
</dbReference>
<dbReference type="EMBL" id="JANTQA010000047">
    <property type="protein sequence ID" value="KAJ3433797.1"/>
    <property type="molecule type" value="Genomic_DNA"/>
</dbReference>
<accession>A0AAV7YVB1</accession>
<feature type="signal peptide" evidence="1">
    <location>
        <begin position="1"/>
        <end position="17"/>
    </location>
</feature>
<gene>
    <name evidence="2" type="ORF">M0812_22766</name>
</gene>
<dbReference type="AlphaFoldDB" id="A0AAV7YVB1"/>
<dbReference type="InterPro" id="IPR011047">
    <property type="entry name" value="Quinoprotein_ADH-like_sf"/>
</dbReference>
<dbReference type="Gene3D" id="2.130.10.10">
    <property type="entry name" value="YVTN repeat-like/Quinoprotein amine dehydrogenase"/>
    <property type="match status" value="1"/>
</dbReference>
<comment type="caution">
    <text evidence="2">The sequence shown here is derived from an EMBL/GenBank/DDBJ whole genome shotgun (WGS) entry which is preliminary data.</text>
</comment>
<protein>
    <submittedName>
        <fullName evidence="2">Uncharacterized protein</fullName>
    </submittedName>
</protein>